<name>A0A438E9R9_VITVI</name>
<proteinExistence type="predicted"/>
<feature type="region of interest" description="Disordered" evidence="1">
    <location>
        <begin position="322"/>
        <end position="375"/>
    </location>
</feature>
<accession>A0A438E9R9</accession>
<evidence type="ECO:0000313" key="3">
    <source>
        <dbReference type="Proteomes" id="UP000288805"/>
    </source>
</evidence>
<gene>
    <name evidence="2" type="ORF">CK203_094471</name>
</gene>
<organism evidence="2 3">
    <name type="scientific">Vitis vinifera</name>
    <name type="common">Grape</name>
    <dbReference type="NCBI Taxonomy" id="29760"/>
    <lineage>
        <taxon>Eukaryota</taxon>
        <taxon>Viridiplantae</taxon>
        <taxon>Streptophyta</taxon>
        <taxon>Embryophyta</taxon>
        <taxon>Tracheophyta</taxon>
        <taxon>Spermatophyta</taxon>
        <taxon>Magnoliopsida</taxon>
        <taxon>eudicotyledons</taxon>
        <taxon>Gunneridae</taxon>
        <taxon>Pentapetalae</taxon>
        <taxon>rosids</taxon>
        <taxon>Vitales</taxon>
        <taxon>Vitaceae</taxon>
        <taxon>Viteae</taxon>
        <taxon>Vitis</taxon>
    </lineage>
</organism>
<reference evidence="2 3" key="1">
    <citation type="journal article" date="2018" name="PLoS Genet.">
        <title>Population sequencing reveals clonal diversity and ancestral inbreeding in the grapevine cultivar Chardonnay.</title>
        <authorList>
            <person name="Roach M.J."/>
            <person name="Johnson D.L."/>
            <person name="Bohlmann J."/>
            <person name="van Vuuren H.J."/>
            <person name="Jones S.J."/>
            <person name="Pretorius I.S."/>
            <person name="Schmidt S.A."/>
            <person name="Borneman A.R."/>
        </authorList>
    </citation>
    <scope>NUCLEOTIDE SEQUENCE [LARGE SCALE GENOMIC DNA]</scope>
    <source>
        <strain evidence="3">cv. Chardonnay</strain>
        <tissue evidence="2">Leaf</tissue>
    </source>
</reference>
<sequence length="570" mass="63746">MAQMVRTKCSTGFLEGCPSSDEELSRGLVGIMPHGQTRECTRGWTCGIRLLQCPLQHVKLCPDRGGWAETILWSLPSVGETRVNWLQKGYSRRGVLSSGLSLWGALPDDGFLGFCFPINMGPQTFWDSFGRFLFPRFSFLSPLSLCILHPVTVFLSPHRLSHGLYWYFFGEGRPPLVIGPMTFVLRGSLLFNSRPVWGMVKCKLALAQLRCTDAKKSIKLFTERKFRECFHVPYGVTIRLMGGGPVSTEEEPFNATVFYIFEYAIPLGPFFAREFAAVVRDSQPYAIPTLPCFELRMLVPGEHHVLKDLPFYEEASTIDAKARQDRLNKREQKRQEGTLRHAPSLGRPATSSAVHPLSRRNASSNQGLTGSPFVGVSPNREPELVVLCIILEPEREREEEEEEEEEAQMTLNLRSDFNKGNISAFLKHFRLHLCLLKDSPEGSSLGIGSGRPYGVDVTPVATPGGNTNERDAPISFSSWEDIATRLKSVPYFTTPKPPASGVNAFFPFTRHHFVELRSDPRLAGVVHPFHGTLESVLQCTYLMQKYIAEETMEVGVVAVHKPNAAVKLAL</sequence>
<dbReference type="Proteomes" id="UP000288805">
    <property type="component" value="Unassembled WGS sequence"/>
</dbReference>
<feature type="compositionally biased region" description="Basic and acidic residues" evidence="1">
    <location>
        <begin position="322"/>
        <end position="339"/>
    </location>
</feature>
<evidence type="ECO:0000313" key="2">
    <source>
        <dbReference type="EMBL" id="RVW44483.1"/>
    </source>
</evidence>
<comment type="caution">
    <text evidence="2">The sequence shown here is derived from an EMBL/GenBank/DDBJ whole genome shotgun (WGS) entry which is preliminary data.</text>
</comment>
<dbReference type="EMBL" id="QGNW01001351">
    <property type="protein sequence ID" value="RVW44483.1"/>
    <property type="molecule type" value="Genomic_DNA"/>
</dbReference>
<protein>
    <submittedName>
        <fullName evidence="2">Uncharacterized protein</fullName>
    </submittedName>
</protein>
<dbReference type="AlphaFoldDB" id="A0A438E9R9"/>
<evidence type="ECO:0000256" key="1">
    <source>
        <dbReference type="SAM" id="MobiDB-lite"/>
    </source>
</evidence>
<feature type="compositionally biased region" description="Polar residues" evidence="1">
    <location>
        <begin position="360"/>
        <end position="369"/>
    </location>
</feature>